<keyword evidence="1 3" id="KW-0812">Transmembrane</keyword>
<accession>A0A2N5IYL5</accession>
<dbReference type="Gene3D" id="3.30.10.20">
    <property type="match status" value="1"/>
</dbReference>
<evidence type="ECO:0000313" key="4">
    <source>
        <dbReference type="Proteomes" id="UP000234935"/>
    </source>
</evidence>
<dbReference type="Pfam" id="PF13240">
    <property type="entry name" value="Zn_Ribbon_1"/>
    <property type="match status" value="1"/>
</dbReference>
<keyword evidence="1" id="KW-1133">Transmembrane helix</keyword>
<dbReference type="CDD" id="cd06577">
    <property type="entry name" value="PASTA_pknB"/>
    <property type="match status" value="1"/>
</dbReference>
<keyword evidence="1" id="KW-0472">Membrane</keyword>
<keyword evidence="4" id="KW-1185">Reference proteome</keyword>
<dbReference type="AlphaFoldDB" id="A0A2N5IYL5"/>
<protein>
    <submittedName>
        <fullName evidence="3">Transmembrane serine/threonine-protein kinase B</fullName>
    </submittedName>
</protein>
<dbReference type="InterPro" id="IPR026870">
    <property type="entry name" value="Zinc_ribbon_dom"/>
</dbReference>
<dbReference type="RefSeq" id="WP_165778739.1">
    <property type="nucleotide sequence ID" value="NZ_NMYC01000005.1"/>
</dbReference>
<comment type="caution">
    <text evidence="3">The sequence shown here is derived from an EMBL/GenBank/DDBJ whole genome shotgun (WGS) entry which is preliminary data.</text>
</comment>
<evidence type="ECO:0000259" key="2">
    <source>
        <dbReference type="PROSITE" id="PS51178"/>
    </source>
</evidence>
<dbReference type="InterPro" id="IPR005543">
    <property type="entry name" value="PASTA_dom"/>
</dbReference>
<name>A0A2N5IYL5_9BIFI</name>
<dbReference type="PROSITE" id="PS51178">
    <property type="entry name" value="PASTA"/>
    <property type="match status" value="1"/>
</dbReference>
<evidence type="ECO:0000256" key="1">
    <source>
        <dbReference type="SAM" id="Phobius"/>
    </source>
</evidence>
<gene>
    <name evidence="3" type="ORF">CGZ88_1542</name>
</gene>
<keyword evidence="3" id="KW-0418">Kinase</keyword>
<feature type="transmembrane region" description="Helical" evidence="1">
    <location>
        <begin position="66"/>
        <end position="85"/>
    </location>
</feature>
<dbReference type="Proteomes" id="UP000234935">
    <property type="component" value="Unassembled WGS sequence"/>
</dbReference>
<feature type="domain" description="PASTA" evidence="2">
    <location>
        <begin position="161"/>
        <end position="224"/>
    </location>
</feature>
<organism evidence="3 4">
    <name type="scientific">Bifidobacterium anseris</name>
    <dbReference type="NCBI Taxonomy" id="2020963"/>
    <lineage>
        <taxon>Bacteria</taxon>
        <taxon>Bacillati</taxon>
        <taxon>Actinomycetota</taxon>
        <taxon>Actinomycetes</taxon>
        <taxon>Bifidobacteriales</taxon>
        <taxon>Bifidobacteriaceae</taxon>
        <taxon>Bifidobacterium</taxon>
    </lineage>
</organism>
<sequence length="565" mass="60134">MRYCTRCGQPIKPEAMFCANCGAPVTLGDATNDATRMASPPAPVTPVAPAATSMAPSAGDSARRKLMIMIAAVIVVIALVVAGIVTKGFGAWGERQIPQIDASAKASDVVAKLESSGIHVKRAKAYGAAKQGDYLRLDGYEPGEHVGRDETVTVVESLGPGVPEGTVGMDKEKAVERVRDMGVKVVTVEVPSTQDGKVIASMPADGQPVVEQDGVRQIALAVGSAKRSGIPMEIAGMDKDKAQQQLESKGYDVTMAPTMADKDMTGKIVSADPDIGAASDGTDVTLYFGATPKEVKQAMLVDHDESEGNEYHAYDDLSILLGDWCTDDGDCITLVKDQQAYSGDDYVRSMQIEGRSDAQFGLGACPFAQSIGLCDPVDSRNSKSLMRSLIGGDSGAFEIYDSFAYAPWCGTRQMGGAGAWCDHGTPTSEYPGDGFNNSGLEYKMSDFLVVVPVGADIKQLENSGYFARTKDNDAKEPDATRPYLLIRDPSLYDETTASADGAHPRNPFVYDSATPDKQLVPFAPAPSEKVAYYKVQPDSTWLDQDNPETMVCQEGGCTSQTSQTK</sequence>
<dbReference type="GO" id="GO:0016301">
    <property type="term" value="F:kinase activity"/>
    <property type="evidence" value="ECO:0007669"/>
    <property type="project" value="UniProtKB-KW"/>
</dbReference>
<reference evidence="3 4" key="1">
    <citation type="submission" date="2017-07" db="EMBL/GenBank/DDBJ databases">
        <title>Bifidobacterium novel species.</title>
        <authorList>
            <person name="Lugli G.A."/>
            <person name="Milani C."/>
            <person name="Duranti S."/>
            <person name="Mangifesta M."/>
        </authorList>
    </citation>
    <scope>NUCLEOTIDE SEQUENCE [LARGE SCALE GENOMIC DNA]</scope>
    <source>
        <strain evidence="4">Goo31D</strain>
    </source>
</reference>
<dbReference type="Pfam" id="PF03793">
    <property type="entry name" value="PASTA"/>
    <property type="match status" value="1"/>
</dbReference>
<evidence type="ECO:0000313" key="3">
    <source>
        <dbReference type="EMBL" id="PLS27057.1"/>
    </source>
</evidence>
<keyword evidence="3" id="KW-0808">Transferase</keyword>
<proteinExistence type="predicted"/>
<dbReference type="EMBL" id="NMYC01000005">
    <property type="protein sequence ID" value="PLS27057.1"/>
    <property type="molecule type" value="Genomic_DNA"/>
</dbReference>